<dbReference type="InterPro" id="IPR002347">
    <property type="entry name" value="SDR_fam"/>
</dbReference>
<dbReference type="GO" id="GO:0016853">
    <property type="term" value="F:isomerase activity"/>
    <property type="evidence" value="ECO:0007669"/>
    <property type="project" value="UniProtKB-KW"/>
</dbReference>
<dbReference type="FunFam" id="3.40.50.720:FF:000185">
    <property type="entry name" value="peroxisomal multifunctional enzyme type 2"/>
    <property type="match status" value="1"/>
</dbReference>
<evidence type="ECO:0000256" key="12">
    <source>
        <dbReference type="ARBA" id="ARBA00023140"/>
    </source>
</evidence>
<comment type="caution">
    <text evidence="22">The sequence shown here is derived from an EMBL/GenBank/DDBJ whole genome shotgun (WGS) entry which is preliminary data.</text>
</comment>
<dbReference type="PANTHER" id="PTHR45024">
    <property type="entry name" value="DEHYDROGENASES, SHORT CHAIN"/>
    <property type="match status" value="1"/>
</dbReference>
<evidence type="ECO:0000256" key="14">
    <source>
        <dbReference type="ARBA" id="ARBA00023239"/>
    </source>
</evidence>
<evidence type="ECO:0000256" key="2">
    <source>
        <dbReference type="ARBA" id="ARBA00005005"/>
    </source>
</evidence>
<evidence type="ECO:0000256" key="4">
    <source>
        <dbReference type="ARBA" id="ARBA00011245"/>
    </source>
</evidence>
<protein>
    <recommendedName>
        <fullName evidence="19">Peroxisomal hydratase-dehydrogenase-epimerase</fullName>
        <ecNumber evidence="5">1.1.1.n12</ecNumber>
        <ecNumber evidence="6">4.2.1.119</ecNumber>
    </recommendedName>
    <alternativeName>
        <fullName evidence="20">Multifunctional beta-oxidation protein</fullName>
    </alternativeName>
</protein>
<comment type="catalytic activity">
    <reaction evidence="16">
        <text>a (3R)-3-hydroxyacyl-CoA = a (2E)-enoyl-CoA + H2O</text>
        <dbReference type="Rhea" id="RHEA:26526"/>
        <dbReference type="ChEBI" id="CHEBI:15377"/>
        <dbReference type="ChEBI" id="CHEBI:57319"/>
        <dbReference type="ChEBI" id="CHEBI:58856"/>
        <dbReference type="EC" id="4.2.1.119"/>
    </reaction>
</comment>
<dbReference type="GO" id="GO:0018812">
    <property type="term" value="F:3-hydroxyacyl-CoA dehydratase activity"/>
    <property type="evidence" value="ECO:0007669"/>
    <property type="project" value="UniProtKB-EC"/>
</dbReference>
<dbReference type="InterPro" id="IPR020904">
    <property type="entry name" value="Sc_DH/Rdtase_CS"/>
</dbReference>
<comment type="subunit">
    <text evidence="4">Monomer.</text>
</comment>
<dbReference type="CDD" id="cd05353">
    <property type="entry name" value="hydroxyacyl-CoA-like_DH_SDR_c-like"/>
    <property type="match status" value="2"/>
</dbReference>
<feature type="domain" description="Ketoreductase" evidence="21">
    <location>
        <begin position="9"/>
        <end position="202"/>
    </location>
</feature>
<evidence type="ECO:0000256" key="6">
    <source>
        <dbReference type="ARBA" id="ARBA00013156"/>
    </source>
</evidence>
<dbReference type="VEuPathDB" id="FungiDB:PADG_08651"/>
<dbReference type="InterPro" id="IPR051687">
    <property type="entry name" value="Peroxisomal_Beta-Oxidation"/>
</dbReference>
<evidence type="ECO:0000256" key="18">
    <source>
        <dbReference type="ARBA" id="ARBA00055743"/>
    </source>
</evidence>
<evidence type="ECO:0000313" key="22">
    <source>
        <dbReference type="EMBL" id="ODH26225.1"/>
    </source>
</evidence>
<accession>A0A1D2JC93</accession>
<dbReference type="EC" id="1.1.1.n12" evidence="5"/>
<dbReference type="Pfam" id="PF01575">
    <property type="entry name" value="MaoC_dehydratas"/>
    <property type="match status" value="1"/>
</dbReference>
<evidence type="ECO:0000259" key="21">
    <source>
        <dbReference type="SMART" id="SM00822"/>
    </source>
</evidence>
<comment type="subcellular location">
    <subcellularLocation>
        <location evidence="1">Peroxisome</location>
    </subcellularLocation>
</comment>
<dbReference type="FunFam" id="3.10.129.10:FF:000013">
    <property type="entry name" value="Peroxisomal multifunctional enzyme type 2"/>
    <property type="match status" value="1"/>
</dbReference>
<evidence type="ECO:0000256" key="17">
    <source>
        <dbReference type="ARBA" id="ARBA00052025"/>
    </source>
</evidence>
<dbReference type="SUPFAM" id="SSF51735">
    <property type="entry name" value="NAD(P)-binding Rossmann-fold domains"/>
    <property type="match status" value="2"/>
</dbReference>
<comment type="pathway">
    <text evidence="2">Lipid metabolism; fatty acid beta-oxidation.</text>
</comment>
<dbReference type="InterPro" id="IPR057326">
    <property type="entry name" value="KR_dom"/>
</dbReference>
<evidence type="ECO:0000256" key="5">
    <source>
        <dbReference type="ARBA" id="ARBA00012456"/>
    </source>
</evidence>
<comment type="function">
    <text evidence="18">Second trifunctional enzyme acting on the beta-oxidation pathway for fatty acids, possessing hydratase-dehydrogenase-epimerase activities. Converts trans-2-enoyl-CoA via D-3-hydroxyacyl-CoA to 3-ketoacyl-CoA.</text>
</comment>
<dbReference type="FunFam" id="3.40.50.720:FF:000410">
    <property type="entry name" value="Peroxisomal multifunctional beta-oxidation protein"/>
    <property type="match status" value="1"/>
</dbReference>
<comment type="catalytic activity">
    <reaction evidence="17">
        <text>a (3R)-3-hydroxyacyl-CoA + NAD(+) = a 3-oxoacyl-CoA + NADH + H(+)</text>
        <dbReference type="Rhea" id="RHEA:32711"/>
        <dbReference type="ChEBI" id="CHEBI:15378"/>
        <dbReference type="ChEBI" id="CHEBI:57319"/>
        <dbReference type="ChEBI" id="CHEBI:57540"/>
        <dbReference type="ChEBI" id="CHEBI:57945"/>
        <dbReference type="ChEBI" id="CHEBI:90726"/>
        <dbReference type="EC" id="1.1.1.n12"/>
    </reaction>
</comment>
<dbReference type="UniPathway" id="UPA00659"/>
<dbReference type="GO" id="GO:0006635">
    <property type="term" value="P:fatty acid beta-oxidation"/>
    <property type="evidence" value="ECO:0007669"/>
    <property type="project" value="UniProtKB-UniPathway"/>
</dbReference>
<evidence type="ECO:0000256" key="20">
    <source>
        <dbReference type="ARBA" id="ARBA00081853"/>
    </source>
</evidence>
<dbReference type="InterPro" id="IPR054357">
    <property type="entry name" value="MFE-2_N"/>
</dbReference>
<dbReference type="InterPro" id="IPR029069">
    <property type="entry name" value="HotDog_dom_sf"/>
</dbReference>
<keyword evidence="12" id="KW-0576">Peroxisome</keyword>
<evidence type="ECO:0000256" key="1">
    <source>
        <dbReference type="ARBA" id="ARBA00004275"/>
    </source>
</evidence>
<gene>
    <name evidence="22" type="ORF">ACO22_04742</name>
</gene>
<dbReference type="InterPro" id="IPR036291">
    <property type="entry name" value="NAD(P)-bd_dom_sf"/>
</dbReference>
<evidence type="ECO:0000256" key="11">
    <source>
        <dbReference type="ARBA" id="ARBA00023098"/>
    </source>
</evidence>
<dbReference type="VEuPathDB" id="FungiDB:PABG_07800"/>
<keyword evidence="13" id="KW-0413">Isomerase</keyword>
<keyword evidence="10" id="KW-0560">Oxidoreductase</keyword>
<evidence type="ECO:0000256" key="9">
    <source>
        <dbReference type="ARBA" id="ARBA00022857"/>
    </source>
</evidence>
<dbReference type="AlphaFoldDB" id="A0A1D2JC93"/>
<keyword evidence="7" id="KW-0677">Repeat</keyword>
<dbReference type="Pfam" id="PF00106">
    <property type="entry name" value="adh_short"/>
    <property type="match status" value="2"/>
</dbReference>
<dbReference type="PROSITE" id="PS00061">
    <property type="entry name" value="ADH_SHORT"/>
    <property type="match status" value="2"/>
</dbReference>
<reference evidence="22 23" key="1">
    <citation type="submission" date="2016-06" db="EMBL/GenBank/DDBJ databases">
        <authorList>
            <person name="Kjaerup R.B."/>
            <person name="Dalgaard T.S."/>
            <person name="Juul-Madsen H.R."/>
        </authorList>
    </citation>
    <scope>NUCLEOTIDE SEQUENCE [LARGE SCALE GENOMIC DNA]</scope>
    <source>
        <strain evidence="22 23">Pb300</strain>
    </source>
</reference>
<keyword evidence="14" id="KW-0456">Lyase</keyword>
<dbReference type="GO" id="GO:0005777">
    <property type="term" value="C:peroxisome"/>
    <property type="evidence" value="ECO:0007669"/>
    <property type="project" value="UniProtKB-SubCell"/>
</dbReference>
<dbReference type="PANTHER" id="PTHR45024:SF2">
    <property type="entry name" value="SCP2 DOMAIN-CONTAINING PROTEIN"/>
    <property type="match status" value="1"/>
</dbReference>
<proteinExistence type="inferred from homology"/>
<evidence type="ECO:0000256" key="3">
    <source>
        <dbReference type="ARBA" id="ARBA00006484"/>
    </source>
</evidence>
<evidence type="ECO:0000313" key="23">
    <source>
        <dbReference type="Proteomes" id="UP000242814"/>
    </source>
</evidence>
<dbReference type="PRINTS" id="PR00080">
    <property type="entry name" value="SDRFAMILY"/>
</dbReference>
<keyword evidence="8" id="KW-0276">Fatty acid metabolism</keyword>
<dbReference type="CDD" id="cd03448">
    <property type="entry name" value="HDE_HSD"/>
    <property type="match status" value="1"/>
</dbReference>
<keyword evidence="11" id="KW-0443">Lipid metabolism</keyword>
<dbReference type="SMART" id="SM00822">
    <property type="entry name" value="PKS_KR"/>
    <property type="match status" value="1"/>
</dbReference>
<evidence type="ECO:0000256" key="10">
    <source>
        <dbReference type="ARBA" id="ARBA00023002"/>
    </source>
</evidence>
<dbReference type="Proteomes" id="UP000242814">
    <property type="component" value="Unassembled WGS sequence"/>
</dbReference>
<dbReference type="EMBL" id="LZYO01000195">
    <property type="protein sequence ID" value="ODH26225.1"/>
    <property type="molecule type" value="Genomic_DNA"/>
</dbReference>
<dbReference type="SUPFAM" id="SSF54637">
    <property type="entry name" value="Thioesterase/thiol ester dehydrase-isomerase"/>
    <property type="match status" value="2"/>
</dbReference>
<evidence type="ECO:0000256" key="8">
    <source>
        <dbReference type="ARBA" id="ARBA00022832"/>
    </source>
</evidence>
<keyword evidence="15" id="KW-0511">Multifunctional enzyme</keyword>
<name>A0A1D2JC93_PARBR</name>
<dbReference type="Pfam" id="PF22622">
    <property type="entry name" value="MFE-2_hydrat-2_N"/>
    <property type="match status" value="1"/>
</dbReference>
<dbReference type="PRINTS" id="PR00081">
    <property type="entry name" value="GDHRDH"/>
</dbReference>
<dbReference type="EC" id="4.2.1.119" evidence="6"/>
<evidence type="ECO:0000256" key="13">
    <source>
        <dbReference type="ARBA" id="ARBA00023235"/>
    </source>
</evidence>
<evidence type="ECO:0000256" key="19">
    <source>
        <dbReference type="ARBA" id="ARBA00073871"/>
    </source>
</evidence>
<evidence type="ECO:0000256" key="7">
    <source>
        <dbReference type="ARBA" id="ARBA00022737"/>
    </source>
</evidence>
<sequence length="901" mass="97002">MSELRFDNQTVVITGAGGGLGKAYALFFGQRGANVVVNDLGGSHTGVGASSKAADVVVDEIKAAGGKAVANYDSVEFGERIIETAINAFGRIDILINNAGILRDISFKNMKDLDWDLINKVHVFGSYKCTRAAWPYFRKQKFGRVINTSSSAGLFGNFGQTNYSAAKLSIVGFTETLAKEGAKYNILANVIAPIAASRMTETVMPPDVLEHLKPDWIVPLVAVLAHSSNTSESGGIFEVGAGHMAKLRWERAKGALLKTDASLTPQAILAKWNDVKDFSEPSYPTGPANFLELLEQAQNVPSAPAAQSLDFTGKVALITGAGAGLGRAYALLFSKLGAAVVVNDLVDPESVVQEIRKAGGRAVGSKASVEDGEAVVKPAIDAFGRIDILINNAGILRDKAFTNMDDNLWNTVMNVHLRGTYSVTKAAWPYFLKQKYGRIVNTTSTSGIYGNFGQANYAAAKLGILGFSRALALEGAKYNIFVNTIAPNAGTQLTRTVMPEELVQAFKPEYVAPLVVLLCSDKVPEPTKGLYECGSGWFTKTRWQRSGGHGFPVDTKLTPEAVKSEWKKIVTFDARSDHPEDGQAGMKSIMANMSNVSGGKKEESTGDKKILAAIETAKNMKAEGTPLDYVARDVILYNISLGAKRTDLPFVYENDSNFQALPTFGVIPWFNTITPWNLDDLVANFSPMMLLHGEQYLEIRKYPIPTAAKTVSIPKLIDVIDKGNAAIVVVGYTTKDAKTGDDLFYNESTIFIRGSGGFGGSPKPTARRPKAATAAYKPLQRKPDTVVEEKTSEDQAVLYRLNGDYNPLHIDPEFSKIGGFKTPILHGLCSLGISGKHVFKTYGPFKSLKVRFAGVVLPGQTLKTEMWKENGAVVFQTTVVETGKLAIAGAGAELVSTGSKL</sequence>
<evidence type="ECO:0000256" key="16">
    <source>
        <dbReference type="ARBA" id="ARBA00029334"/>
    </source>
</evidence>
<dbReference type="Gene3D" id="3.10.129.10">
    <property type="entry name" value="Hotdog Thioesterase"/>
    <property type="match status" value="2"/>
</dbReference>
<comment type="similarity">
    <text evidence="3">Belongs to the short-chain dehydrogenases/reductases (SDR) family.</text>
</comment>
<dbReference type="GO" id="GO:0016491">
    <property type="term" value="F:oxidoreductase activity"/>
    <property type="evidence" value="ECO:0007669"/>
    <property type="project" value="UniProtKB-KW"/>
</dbReference>
<organism evidence="22 23">
    <name type="scientific">Paracoccidioides brasiliensis</name>
    <dbReference type="NCBI Taxonomy" id="121759"/>
    <lineage>
        <taxon>Eukaryota</taxon>
        <taxon>Fungi</taxon>
        <taxon>Dikarya</taxon>
        <taxon>Ascomycota</taxon>
        <taxon>Pezizomycotina</taxon>
        <taxon>Eurotiomycetes</taxon>
        <taxon>Eurotiomycetidae</taxon>
        <taxon>Onygenales</taxon>
        <taxon>Ajellomycetaceae</taxon>
        <taxon>Paracoccidioides</taxon>
    </lineage>
</organism>
<evidence type="ECO:0000256" key="15">
    <source>
        <dbReference type="ARBA" id="ARBA00023268"/>
    </source>
</evidence>
<keyword evidence="9" id="KW-0521">NADP</keyword>
<dbReference type="Gene3D" id="3.40.50.720">
    <property type="entry name" value="NAD(P)-binding Rossmann-like Domain"/>
    <property type="match status" value="2"/>
</dbReference>
<dbReference type="InterPro" id="IPR002539">
    <property type="entry name" value="MaoC-like_dom"/>
</dbReference>